<gene>
    <name evidence="1" type="ORF">S12H4_43693</name>
</gene>
<evidence type="ECO:0008006" key="2">
    <source>
        <dbReference type="Google" id="ProtNLM"/>
    </source>
</evidence>
<accession>X1TX31</accession>
<comment type="caution">
    <text evidence="1">The sequence shown here is derived from an EMBL/GenBank/DDBJ whole genome shotgun (WGS) entry which is preliminary data.</text>
</comment>
<dbReference type="InterPro" id="IPR037914">
    <property type="entry name" value="SpoVT-AbrB_sf"/>
</dbReference>
<name>X1TX31_9ZZZZ</name>
<dbReference type="SUPFAM" id="SSF89447">
    <property type="entry name" value="AbrB/MazE/MraZ-like"/>
    <property type="match status" value="1"/>
</dbReference>
<dbReference type="EMBL" id="BARW01026842">
    <property type="protein sequence ID" value="GAJ09893.1"/>
    <property type="molecule type" value="Genomic_DNA"/>
</dbReference>
<reference evidence="1" key="1">
    <citation type="journal article" date="2014" name="Front. Microbiol.">
        <title>High frequency of phylogenetically diverse reductive dehalogenase-homologous genes in deep subseafloor sedimentary metagenomes.</title>
        <authorList>
            <person name="Kawai M."/>
            <person name="Futagami T."/>
            <person name="Toyoda A."/>
            <person name="Takaki Y."/>
            <person name="Nishi S."/>
            <person name="Hori S."/>
            <person name="Arai W."/>
            <person name="Tsubouchi T."/>
            <person name="Morono Y."/>
            <person name="Uchiyama I."/>
            <person name="Ito T."/>
            <person name="Fujiyama A."/>
            <person name="Inagaki F."/>
            <person name="Takami H."/>
        </authorList>
    </citation>
    <scope>NUCLEOTIDE SEQUENCE</scope>
    <source>
        <strain evidence="1">Expedition CK06-06</strain>
    </source>
</reference>
<protein>
    <recommendedName>
        <fullName evidence="2">SpoVT-AbrB domain-containing protein</fullName>
    </recommendedName>
</protein>
<evidence type="ECO:0000313" key="1">
    <source>
        <dbReference type="EMBL" id="GAJ09893.1"/>
    </source>
</evidence>
<dbReference type="AlphaFoldDB" id="X1TX31"/>
<sequence>MNNDGSLVVRIPPPIRKILSAEVGDSLIFDIAPGRDTVVVAVIKVGGDSAGSRRTG</sequence>
<proteinExistence type="predicted"/>
<organism evidence="1">
    <name type="scientific">marine sediment metagenome</name>
    <dbReference type="NCBI Taxonomy" id="412755"/>
    <lineage>
        <taxon>unclassified sequences</taxon>
        <taxon>metagenomes</taxon>
        <taxon>ecological metagenomes</taxon>
    </lineage>
</organism>